<evidence type="ECO:0008006" key="3">
    <source>
        <dbReference type="Google" id="ProtNLM"/>
    </source>
</evidence>
<organism evidence="1 2">
    <name type="scientific">Candidatus Pseudobacter hemicellulosilyticus</name>
    <dbReference type="NCBI Taxonomy" id="3121375"/>
    <lineage>
        <taxon>Bacteria</taxon>
        <taxon>Pseudomonadati</taxon>
        <taxon>Bacteroidota</taxon>
        <taxon>Chitinophagia</taxon>
        <taxon>Chitinophagales</taxon>
        <taxon>Chitinophagaceae</taxon>
        <taxon>Pseudobacter</taxon>
    </lineage>
</organism>
<evidence type="ECO:0000313" key="2">
    <source>
        <dbReference type="Proteomes" id="UP001220610"/>
    </source>
</evidence>
<dbReference type="EMBL" id="CP119311">
    <property type="protein sequence ID" value="WEK37303.1"/>
    <property type="molecule type" value="Genomic_DNA"/>
</dbReference>
<proteinExistence type="predicted"/>
<dbReference type="Proteomes" id="UP001220610">
    <property type="component" value="Chromosome"/>
</dbReference>
<evidence type="ECO:0000313" key="1">
    <source>
        <dbReference type="EMBL" id="WEK37303.1"/>
    </source>
</evidence>
<name>A0AAJ5WXG3_9BACT</name>
<sequence length="185" mass="19435">MLQNLLDLVKGQANEVIVNNPAIPNERNEEAISMTGNAITGGLQDMLSSGGLKDVLSLFGQRETANSGNPVVQNVSGNLVSQLMERFGLDAQSAGGIAGNLVPNVLQQLVGRTNDPSDSSFDIQSVFNQLSGGRSQGMDIQGMLSRIKLDVDGDGDTDMQDMMALLSGKGQGGNLLDNVKGLFGR</sequence>
<dbReference type="AlphaFoldDB" id="A0AAJ5WXG3"/>
<accession>A0AAJ5WXG3</accession>
<protein>
    <recommendedName>
        <fullName evidence="3">DUF937 domain-containing protein</fullName>
    </recommendedName>
</protein>
<reference evidence="1" key="1">
    <citation type="submission" date="2023-03" db="EMBL/GenBank/DDBJ databases">
        <title>Andean soil-derived lignocellulolytic bacterial consortium as a source of novel taxa and putative plastic-active enzymes.</title>
        <authorList>
            <person name="Diaz-Garcia L."/>
            <person name="Chuvochina M."/>
            <person name="Feuerriegel G."/>
            <person name="Bunk B."/>
            <person name="Sproer C."/>
            <person name="Streit W.R."/>
            <person name="Rodriguez L.M."/>
            <person name="Overmann J."/>
            <person name="Jimenez D.J."/>
        </authorList>
    </citation>
    <scope>NUCLEOTIDE SEQUENCE</scope>
    <source>
        <strain evidence="1">MAG 7</strain>
    </source>
</reference>
<gene>
    <name evidence="1" type="ORF">P0Y53_07305</name>
</gene>